<dbReference type="AlphaFoldDB" id="A0A8J4Q720"/>
<evidence type="ECO:0000256" key="9">
    <source>
        <dbReference type="ARBA" id="ARBA00022982"/>
    </source>
</evidence>
<organism evidence="14 15">
    <name type="scientific">Polysphondylium violaceum</name>
    <dbReference type="NCBI Taxonomy" id="133409"/>
    <lineage>
        <taxon>Eukaryota</taxon>
        <taxon>Amoebozoa</taxon>
        <taxon>Evosea</taxon>
        <taxon>Eumycetozoa</taxon>
        <taxon>Dictyostelia</taxon>
        <taxon>Dictyosteliales</taxon>
        <taxon>Dictyosteliaceae</taxon>
        <taxon>Polysphondylium</taxon>
    </lineage>
</organism>
<keyword evidence="7 13" id="KW-0812">Transmembrane</keyword>
<feature type="transmembrane region" description="Helical" evidence="13">
    <location>
        <begin position="6"/>
        <end position="24"/>
    </location>
</feature>
<evidence type="ECO:0000313" key="15">
    <source>
        <dbReference type="Proteomes" id="UP000695562"/>
    </source>
</evidence>
<keyword evidence="12 13" id="KW-0472">Membrane</keyword>
<comment type="caution">
    <text evidence="14">The sequence shown here is derived from an EMBL/GenBank/DDBJ whole genome shotgun (WGS) entry which is preliminary data.</text>
</comment>
<evidence type="ECO:0000256" key="1">
    <source>
        <dbReference type="ARBA" id="ARBA00003195"/>
    </source>
</evidence>
<evidence type="ECO:0000256" key="10">
    <source>
        <dbReference type="ARBA" id="ARBA00022989"/>
    </source>
</evidence>
<keyword evidence="5" id="KW-0813">Transport</keyword>
<dbReference type="GO" id="GO:0005743">
    <property type="term" value="C:mitochondrial inner membrane"/>
    <property type="evidence" value="ECO:0007669"/>
    <property type="project" value="UniProtKB-SubCell"/>
</dbReference>
<evidence type="ECO:0000256" key="8">
    <source>
        <dbReference type="ARBA" id="ARBA00022792"/>
    </source>
</evidence>
<dbReference type="OrthoDB" id="16903at2759"/>
<protein>
    <recommendedName>
        <fullName evidence="4">NADH dehydrogenase [ubiquinone] 1 alpha subcomplex subunit 1</fullName>
    </recommendedName>
</protein>
<keyword evidence="8" id="KW-0999">Mitochondrion inner membrane</keyword>
<name>A0A8J4Q720_9MYCE</name>
<dbReference type="InterPro" id="IPR017384">
    <property type="entry name" value="NADH_Ub_cplx-1_asu_su-1"/>
</dbReference>
<comment type="function">
    <text evidence="1">Accessory subunit of the mitochondrial membrane respiratory chain NADH dehydrogenase (Complex I), that is believed not to be involved in catalysis. Complex I functions in the transfer of electrons from NADH to the respiratory chain. The immediate electron acceptor for the enzyme is believed to be ubiquinone.</text>
</comment>
<keyword evidence="9" id="KW-0249">Electron transport</keyword>
<sequence>MTWVEVLPPALIIGGAFCLFGVGLDKAHRAFNHGKPHRYARERVDYVMDARDSALLDFRSLRQNPKKLDNYVESIFGKQK</sequence>
<evidence type="ECO:0000256" key="12">
    <source>
        <dbReference type="ARBA" id="ARBA00023136"/>
    </source>
</evidence>
<keyword evidence="6" id="KW-0679">Respiratory chain</keyword>
<comment type="subcellular location">
    <subcellularLocation>
        <location evidence="2">Mitochondrion inner membrane</location>
        <topology evidence="2">Single-pass membrane protein</topology>
        <orientation evidence="2">Matrix side</orientation>
    </subcellularLocation>
</comment>
<evidence type="ECO:0000256" key="4">
    <source>
        <dbReference type="ARBA" id="ARBA00016392"/>
    </source>
</evidence>
<evidence type="ECO:0000313" key="14">
    <source>
        <dbReference type="EMBL" id="KAF2075446.1"/>
    </source>
</evidence>
<keyword evidence="11" id="KW-0496">Mitochondrion</keyword>
<evidence type="ECO:0000256" key="13">
    <source>
        <dbReference type="SAM" id="Phobius"/>
    </source>
</evidence>
<evidence type="ECO:0000256" key="7">
    <source>
        <dbReference type="ARBA" id="ARBA00022692"/>
    </source>
</evidence>
<evidence type="ECO:0000256" key="3">
    <source>
        <dbReference type="ARBA" id="ARBA00009960"/>
    </source>
</evidence>
<evidence type="ECO:0000256" key="5">
    <source>
        <dbReference type="ARBA" id="ARBA00022448"/>
    </source>
</evidence>
<keyword evidence="10 13" id="KW-1133">Transmembrane helix</keyword>
<gene>
    <name evidence="14" type="ORF">CYY_003275</name>
</gene>
<dbReference type="PANTHER" id="PTHR17098">
    <property type="entry name" value="NADH-UBIQUINONE OXIDOREDUCTASE MWFE SUBUNIT"/>
    <property type="match status" value="1"/>
</dbReference>
<proteinExistence type="inferred from homology"/>
<keyword evidence="15" id="KW-1185">Reference proteome</keyword>
<accession>A0A8J4Q720</accession>
<evidence type="ECO:0000256" key="2">
    <source>
        <dbReference type="ARBA" id="ARBA00004298"/>
    </source>
</evidence>
<dbReference type="PANTHER" id="PTHR17098:SF2">
    <property type="entry name" value="NADH DEHYDROGENASE [UBIQUINONE] 1 ALPHA SUBCOMPLEX SUBUNIT 1"/>
    <property type="match status" value="1"/>
</dbReference>
<comment type="similarity">
    <text evidence="3">Belongs to the complex I NDUFA1 subunit family.</text>
</comment>
<evidence type="ECO:0000256" key="6">
    <source>
        <dbReference type="ARBA" id="ARBA00022660"/>
    </source>
</evidence>
<dbReference type="Pfam" id="PF15879">
    <property type="entry name" value="MWFE"/>
    <property type="match status" value="1"/>
</dbReference>
<dbReference type="Proteomes" id="UP000695562">
    <property type="component" value="Unassembled WGS sequence"/>
</dbReference>
<dbReference type="EMBL" id="AJWJ01000100">
    <property type="protein sequence ID" value="KAF2075446.1"/>
    <property type="molecule type" value="Genomic_DNA"/>
</dbReference>
<reference evidence="14" key="1">
    <citation type="submission" date="2020-01" db="EMBL/GenBank/DDBJ databases">
        <title>Development of genomics and gene disruption for Polysphondylium violaceum indicates a role for the polyketide synthase stlB in stalk morphogenesis.</title>
        <authorList>
            <person name="Narita B."/>
            <person name="Kawabe Y."/>
            <person name="Kin K."/>
            <person name="Saito T."/>
            <person name="Gibbs R."/>
            <person name="Kuspa A."/>
            <person name="Muzny D."/>
            <person name="Queller D."/>
            <person name="Richards S."/>
            <person name="Strassman J."/>
            <person name="Sucgang R."/>
            <person name="Worley K."/>
            <person name="Schaap P."/>
        </authorList>
    </citation>
    <scope>NUCLEOTIDE SEQUENCE</scope>
    <source>
        <strain evidence="14">QSvi11</strain>
    </source>
</reference>
<evidence type="ECO:0000256" key="11">
    <source>
        <dbReference type="ARBA" id="ARBA00023128"/>
    </source>
</evidence>